<proteinExistence type="predicted"/>
<reference evidence="2 3" key="1">
    <citation type="submission" date="2023-07" db="EMBL/GenBank/DDBJ databases">
        <title>Sequencing the genomes of 1000 actinobacteria strains.</title>
        <authorList>
            <person name="Klenk H.-P."/>
        </authorList>
    </citation>
    <scope>NUCLEOTIDE SEQUENCE [LARGE SCALE GENOMIC DNA]</scope>
    <source>
        <strain evidence="2 3">DSM 44109</strain>
    </source>
</reference>
<dbReference type="EMBL" id="JAUSRB010000002">
    <property type="protein sequence ID" value="MDP9863929.1"/>
    <property type="molecule type" value="Genomic_DNA"/>
</dbReference>
<dbReference type="RefSeq" id="WP_306861241.1">
    <property type="nucleotide sequence ID" value="NZ_JAUSRB010000002.1"/>
</dbReference>
<evidence type="ECO:0000313" key="2">
    <source>
        <dbReference type="EMBL" id="MDP9863929.1"/>
    </source>
</evidence>
<organism evidence="2 3">
    <name type="scientific">Streptosporangium brasiliense</name>
    <dbReference type="NCBI Taxonomy" id="47480"/>
    <lineage>
        <taxon>Bacteria</taxon>
        <taxon>Bacillati</taxon>
        <taxon>Actinomycetota</taxon>
        <taxon>Actinomycetes</taxon>
        <taxon>Streptosporangiales</taxon>
        <taxon>Streptosporangiaceae</taxon>
        <taxon>Streptosporangium</taxon>
    </lineage>
</organism>
<gene>
    <name evidence="2" type="ORF">J2S55_003195</name>
</gene>
<feature type="region of interest" description="Disordered" evidence="1">
    <location>
        <begin position="68"/>
        <end position="110"/>
    </location>
</feature>
<evidence type="ECO:0008006" key="4">
    <source>
        <dbReference type="Google" id="ProtNLM"/>
    </source>
</evidence>
<comment type="caution">
    <text evidence="2">The sequence shown here is derived from an EMBL/GenBank/DDBJ whole genome shotgun (WGS) entry which is preliminary data.</text>
</comment>
<dbReference type="Proteomes" id="UP001230426">
    <property type="component" value="Unassembled WGS sequence"/>
</dbReference>
<evidence type="ECO:0000256" key="1">
    <source>
        <dbReference type="SAM" id="MobiDB-lite"/>
    </source>
</evidence>
<name>A0ABT9R546_9ACTN</name>
<keyword evidence="3" id="KW-1185">Reference proteome</keyword>
<accession>A0ABT9R546</accession>
<sequence>MPLILLPFLGSGSVPTDSIPTALHWFAEYQPFTPIMETVHGLLLGTPIGNSAAIAAVSYLWPLGQEHLQPGQTMKPAEQGRRTSGSDGPEPFPGRGSRETSFRPATARHRGARRCVALETAVVA</sequence>
<evidence type="ECO:0000313" key="3">
    <source>
        <dbReference type="Proteomes" id="UP001230426"/>
    </source>
</evidence>
<protein>
    <recommendedName>
        <fullName evidence="4">Chromate transporter</fullName>
    </recommendedName>
</protein>